<dbReference type="AlphaFoldDB" id="A0A8H7ZQ83"/>
<organism evidence="2 3">
    <name type="scientific">Olpidium bornovanus</name>
    <dbReference type="NCBI Taxonomy" id="278681"/>
    <lineage>
        <taxon>Eukaryota</taxon>
        <taxon>Fungi</taxon>
        <taxon>Fungi incertae sedis</taxon>
        <taxon>Olpidiomycota</taxon>
        <taxon>Olpidiomycotina</taxon>
        <taxon>Olpidiomycetes</taxon>
        <taxon>Olpidiales</taxon>
        <taxon>Olpidiaceae</taxon>
        <taxon>Olpidium</taxon>
    </lineage>
</organism>
<feature type="region of interest" description="Disordered" evidence="1">
    <location>
        <begin position="49"/>
        <end position="124"/>
    </location>
</feature>
<protein>
    <submittedName>
        <fullName evidence="2">Uncharacterized protein</fullName>
    </submittedName>
</protein>
<evidence type="ECO:0000313" key="2">
    <source>
        <dbReference type="EMBL" id="KAG5457396.1"/>
    </source>
</evidence>
<dbReference type="EMBL" id="JAEFCI010010154">
    <property type="protein sequence ID" value="KAG5457396.1"/>
    <property type="molecule type" value="Genomic_DNA"/>
</dbReference>
<feature type="compositionally biased region" description="Polar residues" evidence="1">
    <location>
        <begin position="100"/>
        <end position="121"/>
    </location>
</feature>
<name>A0A8H7ZQ83_9FUNG</name>
<evidence type="ECO:0000256" key="1">
    <source>
        <dbReference type="SAM" id="MobiDB-lite"/>
    </source>
</evidence>
<keyword evidence="3" id="KW-1185">Reference proteome</keyword>
<dbReference type="Proteomes" id="UP000673691">
    <property type="component" value="Unassembled WGS sequence"/>
</dbReference>
<feature type="non-terminal residue" evidence="2">
    <location>
        <position position="1"/>
    </location>
</feature>
<gene>
    <name evidence="2" type="ORF">BJ554DRAFT_2605</name>
</gene>
<comment type="caution">
    <text evidence="2">The sequence shown here is derived from an EMBL/GenBank/DDBJ whole genome shotgun (WGS) entry which is preliminary data.</text>
</comment>
<accession>A0A8H7ZQ83</accession>
<reference evidence="2 3" key="1">
    <citation type="journal article" name="Sci. Rep.">
        <title>Genome-scale phylogenetic analyses confirm Olpidium as the closest living zoosporic fungus to the non-flagellated, terrestrial fungi.</title>
        <authorList>
            <person name="Chang Y."/>
            <person name="Rochon D."/>
            <person name="Sekimoto S."/>
            <person name="Wang Y."/>
            <person name="Chovatia M."/>
            <person name="Sandor L."/>
            <person name="Salamov A."/>
            <person name="Grigoriev I.V."/>
            <person name="Stajich J.E."/>
            <person name="Spatafora J.W."/>
        </authorList>
    </citation>
    <scope>NUCLEOTIDE SEQUENCE [LARGE SCALE GENOMIC DNA]</scope>
    <source>
        <strain evidence="2">S191</strain>
    </source>
</reference>
<evidence type="ECO:0000313" key="3">
    <source>
        <dbReference type="Proteomes" id="UP000673691"/>
    </source>
</evidence>
<sequence>MGPPSVAAVAFQFQPNSVSSVITEPRGATFLDAVSLASLGITSPLIKAEMSPSPRVDGPAAKAVARQPPAHVHQDGDATPENPAAHVHQDGDATPENPAAVTTSTTNNTLGASQPSNSGSPQPAGYHCTPAKKCKTVRFSVAKEIFDGHCVTPPPSEDFDADDGGSMSSPAHISNCTGACVELQSALLERLSIADGPFPDAIHRLRVPTL</sequence>
<proteinExistence type="predicted"/>